<dbReference type="AlphaFoldDB" id="A0A6I4IK87"/>
<dbReference type="InterPro" id="IPR043998">
    <property type="entry name" value="Put_Metallopep"/>
</dbReference>
<comment type="caution">
    <text evidence="2">The sequence shown here is derived from an EMBL/GenBank/DDBJ whole genome shotgun (WGS) entry which is preliminary data.</text>
</comment>
<dbReference type="Pfam" id="PF18894">
    <property type="entry name" value="PhageMetallopep"/>
    <property type="match status" value="1"/>
</dbReference>
<reference evidence="2 3" key="1">
    <citation type="submission" date="2019-11" db="EMBL/GenBank/DDBJ databases">
        <title>Multidrug-resistant Acinetobacter baumannii moving toward extensively drug-resistant over fifteen years in South of Brazil.</title>
        <authorList>
            <person name="Fedrigo N.H."/>
            <person name="Cerdeira L."/>
            <person name="Fuga B."/>
            <person name="Marini P.V.B."/>
            <person name="Shinohara D.R."/>
            <person name="Carrara-Marroni F.E."/>
            <person name="Lincopan N."/>
            <person name="Tognim M.C.B."/>
        </authorList>
    </citation>
    <scope>NUCLEOTIDE SEQUENCE [LARGE SCALE GENOMIC DNA]</scope>
    <source>
        <strain evidence="2 3">Ac576</strain>
    </source>
</reference>
<organism evidence="2 3">
    <name type="scientific">Acinetobacter baumannii</name>
    <dbReference type="NCBI Taxonomy" id="470"/>
    <lineage>
        <taxon>Bacteria</taxon>
        <taxon>Pseudomonadati</taxon>
        <taxon>Pseudomonadota</taxon>
        <taxon>Gammaproteobacteria</taxon>
        <taxon>Moraxellales</taxon>
        <taxon>Moraxellaceae</taxon>
        <taxon>Acinetobacter</taxon>
        <taxon>Acinetobacter calcoaceticus/baumannii complex</taxon>
    </lineage>
</organism>
<feature type="domain" description="Putative phage metallopeptidase" evidence="1">
    <location>
        <begin position="4"/>
        <end position="53"/>
    </location>
</feature>
<evidence type="ECO:0000313" key="2">
    <source>
        <dbReference type="EMBL" id="MVM93013.1"/>
    </source>
</evidence>
<dbReference type="RefSeq" id="WP_266095753.1">
    <property type="nucleotide sequence ID" value="NZ_WPIP01000149.1"/>
</dbReference>
<dbReference type="EMBL" id="WPIP01000149">
    <property type="protein sequence ID" value="MVM93013.1"/>
    <property type="molecule type" value="Genomic_DNA"/>
</dbReference>
<proteinExistence type="predicted"/>
<evidence type="ECO:0000259" key="1">
    <source>
        <dbReference type="Pfam" id="PF18894"/>
    </source>
</evidence>
<evidence type="ECO:0000313" key="3">
    <source>
        <dbReference type="Proteomes" id="UP000439424"/>
    </source>
</evidence>
<feature type="non-terminal residue" evidence="2">
    <location>
        <position position="1"/>
    </location>
</feature>
<sequence>IGVERDEDDEMIFSSSTGLPKHYLAGHDVEEFIGVTKRWGASQSVKRIVEAAKNPPFVSNLDISKCCGNCVIN</sequence>
<name>A0A6I4IK87_ACIBA</name>
<gene>
    <name evidence="2" type="ORF">GNY86_15890</name>
</gene>
<dbReference type="Proteomes" id="UP000439424">
    <property type="component" value="Unassembled WGS sequence"/>
</dbReference>
<accession>A0A6I4IK87</accession>
<protein>
    <recommendedName>
        <fullName evidence="1">Putative phage metallopeptidase domain-containing protein</fullName>
    </recommendedName>
</protein>